<dbReference type="InterPro" id="IPR052900">
    <property type="entry name" value="Phospholipid_Metab_Enz"/>
</dbReference>
<comment type="caution">
    <text evidence="4">The sequence shown here is derived from an EMBL/GenBank/DDBJ whole genome shotgun (WGS) entry which is preliminary data.</text>
</comment>
<evidence type="ECO:0000313" key="4">
    <source>
        <dbReference type="EMBL" id="RKN83449.1"/>
    </source>
</evidence>
<proteinExistence type="predicted"/>
<dbReference type="InterPro" id="IPR018946">
    <property type="entry name" value="PhoD-like_MPP"/>
</dbReference>
<dbReference type="SUPFAM" id="SSF49363">
    <property type="entry name" value="Purple acid phosphatase, N-terminal domain"/>
    <property type="match status" value="1"/>
</dbReference>
<keyword evidence="5" id="KW-1185">Reference proteome</keyword>
<reference evidence="4 5" key="1">
    <citation type="submission" date="2018-10" db="EMBL/GenBank/DDBJ databases">
        <title>Ulvibacterium marinum gen. nov., sp. nov., a novel marine bacterium of the family Flavobacteriaceae, isolated from a culture of the green alga Ulva prolifera.</title>
        <authorList>
            <person name="Zhang Z."/>
        </authorList>
    </citation>
    <scope>NUCLEOTIDE SEQUENCE [LARGE SCALE GENOMIC DNA]</scope>
    <source>
        <strain evidence="4 5">CCMM003</strain>
    </source>
</reference>
<accession>A0A3B0CGH8</accession>
<dbReference type="Proteomes" id="UP000276603">
    <property type="component" value="Unassembled WGS sequence"/>
</dbReference>
<dbReference type="InterPro" id="IPR029052">
    <property type="entry name" value="Metallo-depent_PP-like"/>
</dbReference>
<dbReference type="SUPFAM" id="SSF56300">
    <property type="entry name" value="Metallo-dependent phosphatases"/>
    <property type="match status" value="1"/>
</dbReference>
<protein>
    <submittedName>
        <fullName evidence="4">Alkaline phosphatase</fullName>
    </submittedName>
</protein>
<evidence type="ECO:0000259" key="3">
    <source>
        <dbReference type="Pfam" id="PF25077"/>
    </source>
</evidence>
<evidence type="ECO:0000256" key="1">
    <source>
        <dbReference type="ARBA" id="ARBA00022729"/>
    </source>
</evidence>
<evidence type="ECO:0000313" key="5">
    <source>
        <dbReference type="Proteomes" id="UP000276603"/>
    </source>
</evidence>
<feature type="domain" description="DUF7800" evidence="3">
    <location>
        <begin position="32"/>
        <end position="106"/>
    </location>
</feature>
<dbReference type="Pfam" id="PF25077">
    <property type="entry name" value="DUF7800"/>
    <property type="match status" value="1"/>
</dbReference>
<dbReference type="PANTHER" id="PTHR43606">
    <property type="entry name" value="PHOSPHATASE, PUTATIVE (AFU_ORTHOLOGUE AFUA_6G08710)-RELATED"/>
    <property type="match status" value="1"/>
</dbReference>
<dbReference type="PANTHER" id="PTHR43606:SF2">
    <property type="entry name" value="ALKALINE PHOSPHATASE FAMILY PROTEIN (AFU_ORTHOLOGUE AFUA_5G03860)"/>
    <property type="match status" value="1"/>
</dbReference>
<keyword evidence="1" id="KW-0732">Signal</keyword>
<feature type="domain" description="PhoD-like phosphatase metallophosphatase" evidence="2">
    <location>
        <begin position="386"/>
        <end position="519"/>
    </location>
</feature>
<dbReference type="InterPro" id="IPR038607">
    <property type="entry name" value="PhoD-like_sf"/>
</dbReference>
<dbReference type="GO" id="GO:0003993">
    <property type="term" value="F:acid phosphatase activity"/>
    <property type="evidence" value="ECO:0007669"/>
    <property type="project" value="InterPro"/>
</dbReference>
<sequence length="620" mass="71519">MIKIRFFLTLILWMTALFILSIGVAQERTAENITHGPILGHVTDSTIRIWIRTGFPGKFTVTYSKSESHLNIVDKVFGFTYRSDDNAGWVTLKNLYPDTHYNYEVGYNRNGDRLGGTFKTLPSIKDHIDPEYNPKGLFNFRFEFGSCASQNSDNSIGPSLPAYTTMLRELKDNIDFAIMNGDWLYEENRDQPASVWLAQQEISKSRQPDIVTHAPTITGVWENYRIYMSRGTNLMDWHRSIPSYFTFDDHELVNDIWGAGTAGRRDRRTVFRDIGTAAWYDYLGWANPIDFGQKVHFGSARFKKNSNVLYDSKSDFDQLNMDEIANLHVHWGTPTAGVDDIKLDSLNDGNPNSMVYDILGKIDKHRLKISPNAPANGKGAYSIGRKSYSKFTVANCDFFLLDTRTNREWHDTSQRDKPGLTMLGREQYTWLTTEMDKSEADFFFVVSSVPFMIPHIGAGGYAMANNKDESWTVFLDEREKLISFWEELDRPVFVLTGDLHNSFAIKITDQIYEFCSGPHNSLNHQLLDEGNRPKSGPFKFDKREMDILWSSFLLNDIPRSERKYPHYCVVQINNVFNSPKKVGSQRWVAYEYPQVIFQYFDGRNGELRYSETISTRRLKE</sequence>
<dbReference type="EMBL" id="RBCJ01000001">
    <property type="protein sequence ID" value="RKN83449.1"/>
    <property type="molecule type" value="Genomic_DNA"/>
</dbReference>
<dbReference type="InterPro" id="IPR056702">
    <property type="entry name" value="DUF7800"/>
</dbReference>
<organism evidence="4 5">
    <name type="scientific">Ulvibacterium marinum</name>
    <dbReference type="NCBI Taxonomy" id="2419782"/>
    <lineage>
        <taxon>Bacteria</taxon>
        <taxon>Pseudomonadati</taxon>
        <taxon>Bacteroidota</taxon>
        <taxon>Flavobacteriia</taxon>
        <taxon>Flavobacteriales</taxon>
        <taxon>Flavobacteriaceae</taxon>
        <taxon>Ulvibacterium</taxon>
    </lineage>
</organism>
<dbReference type="Gene3D" id="3.60.21.70">
    <property type="entry name" value="PhoD-like phosphatase"/>
    <property type="match status" value="1"/>
</dbReference>
<feature type="domain" description="PhoD-like phosphatase metallophosphatase" evidence="2">
    <location>
        <begin position="158"/>
        <end position="289"/>
    </location>
</feature>
<dbReference type="Pfam" id="PF09423">
    <property type="entry name" value="PhoD"/>
    <property type="match status" value="2"/>
</dbReference>
<name>A0A3B0CGH8_9FLAO</name>
<dbReference type="InterPro" id="IPR008963">
    <property type="entry name" value="Purple_acid_Pase-like_N"/>
</dbReference>
<gene>
    <name evidence="4" type="ORF">D7Z94_06405</name>
</gene>
<dbReference type="GO" id="GO:0046872">
    <property type="term" value="F:metal ion binding"/>
    <property type="evidence" value="ECO:0007669"/>
    <property type="project" value="InterPro"/>
</dbReference>
<evidence type="ECO:0000259" key="2">
    <source>
        <dbReference type="Pfam" id="PF09423"/>
    </source>
</evidence>
<dbReference type="OrthoDB" id="9763616at2"/>
<dbReference type="AlphaFoldDB" id="A0A3B0CGH8"/>